<accession>A0ABS0B1F8</accession>
<sequence length="443" mass="50159">MKFLNKRRSLMERKPKKLLLITSSGGGGHIQAAKAQAVEALSEDPTTEIIEKDILIDIVSKRLGKGFVFLWNSSQKRGNVKFLMFLLKNIPTADFLFGAFIFTRVLFLILKEGVDQIVDTQPIGTSAIIKAIKVARKVTGKPLRLEKIVTELPTDNVVHFFKPIKGLSPNDHAFLKLISTTPLLRENQTAETFWQKNCGLSEREVCYESFPLRPSFKKLQKLMPKTRERIPIKIQVGSAEEKFLIANTIKRGTLHSEIYRDKIVVTIEPSDKVSTILLGSQPTEEATLKYVKNTIELMEEGEASERHLLFVFCNSHTKHKNSLLKRVHNVVQKATYYPFNLSIIPMCFQSDEVIATLYHRSDATFTRSGGLTAMELMSVAQGQIWIHSETKHGLEIEKGMPIWEQGNATYLQEKKGARFITPETFFDSCAPYFLPESSKIGII</sequence>
<gene>
    <name evidence="1" type="ORF">NEPTK9_001776</name>
</gene>
<comment type="caution">
    <text evidence="1">The sequence shown here is derived from an EMBL/GenBank/DDBJ whole genome shotgun (WGS) entry which is preliminary data.</text>
</comment>
<dbReference type="Proteomes" id="UP001194714">
    <property type="component" value="Unassembled WGS sequence"/>
</dbReference>
<name>A0ABS0B1F8_9BACT</name>
<organism evidence="1 2">
    <name type="scientific">Candidatus Neptunichlamydia vexilliferae</name>
    <dbReference type="NCBI Taxonomy" id="1651774"/>
    <lineage>
        <taxon>Bacteria</taxon>
        <taxon>Pseudomonadati</taxon>
        <taxon>Chlamydiota</taxon>
        <taxon>Chlamydiia</taxon>
        <taxon>Parachlamydiales</taxon>
        <taxon>Simkaniaceae</taxon>
        <taxon>Candidatus Neptunichlamydia</taxon>
    </lineage>
</organism>
<evidence type="ECO:0000313" key="1">
    <source>
        <dbReference type="EMBL" id="MBF5060243.1"/>
    </source>
</evidence>
<protein>
    <submittedName>
        <fullName evidence="1">Uncharacterized protein</fullName>
    </submittedName>
</protein>
<evidence type="ECO:0000313" key="2">
    <source>
        <dbReference type="Proteomes" id="UP001194714"/>
    </source>
</evidence>
<reference evidence="1 2" key="1">
    <citation type="submission" date="2020-01" db="EMBL/GenBank/DDBJ databases">
        <title>Draft genome sequence of Cand. Neptunochlamydia vexilliferae K9.</title>
        <authorList>
            <person name="Schulz F."/>
            <person name="Koestlbacher S."/>
            <person name="Wascher F."/>
            <person name="Pizzetti I."/>
            <person name="Horn M."/>
        </authorList>
    </citation>
    <scope>NUCLEOTIDE SEQUENCE [LARGE SCALE GENOMIC DNA]</scope>
    <source>
        <strain evidence="1 2">K9</strain>
    </source>
</reference>
<keyword evidence="2" id="KW-1185">Reference proteome</keyword>
<dbReference type="EMBL" id="JAAEJV010000102">
    <property type="protein sequence ID" value="MBF5060243.1"/>
    <property type="molecule type" value="Genomic_DNA"/>
</dbReference>
<proteinExistence type="predicted"/>